<evidence type="ECO:0000256" key="4">
    <source>
        <dbReference type="ARBA" id="ARBA00030619"/>
    </source>
</evidence>
<dbReference type="VEuPathDB" id="AmoebaDB:FDP41_013103"/>
<dbReference type="InterPro" id="IPR004516">
    <property type="entry name" value="HisRS/HisZ"/>
</dbReference>
<dbReference type="VEuPathDB" id="AmoebaDB:NF0123550"/>
<evidence type="ECO:0000313" key="8">
    <source>
        <dbReference type="EMBL" id="KAF0980620.1"/>
    </source>
</evidence>
<dbReference type="GO" id="GO:0006427">
    <property type="term" value="P:histidyl-tRNA aminoacylation"/>
    <property type="evidence" value="ECO:0007669"/>
    <property type="project" value="InterPro"/>
</dbReference>
<dbReference type="CDD" id="cd00773">
    <property type="entry name" value="HisRS-like_core"/>
    <property type="match status" value="1"/>
</dbReference>
<feature type="binding site" evidence="6">
    <location>
        <position position="113"/>
    </location>
    <ligand>
        <name>L-histidine</name>
        <dbReference type="ChEBI" id="CHEBI:57595"/>
    </ligand>
</feature>
<dbReference type="Proteomes" id="UP000444721">
    <property type="component" value="Unassembled WGS sequence"/>
</dbReference>
<dbReference type="NCBIfam" id="TIGR00442">
    <property type="entry name" value="hisS"/>
    <property type="match status" value="1"/>
</dbReference>
<dbReference type="Pfam" id="PF13393">
    <property type="entry name" value="tRNA-synt_His"/>
    <property type="match status" value="2"/>
</dbReference>
<dbReference type="VEuPathDB" id="AmoebaDB:NfTy_035430"/>
<dbReference type="SUPFAM" id="SSF52954">
    <property type="entry name" value="Class II aaRS ABD-related"/>
    <property type="match status" value="1"/>
</dbReference>
<feature type="binding site" evidence="6">
    <location>
        <begin position="85"/>
        <end position="87"/>
    </location>
    <ligand>
        <name>L-histidine</name>
        <dbReference type="ChEBI" id="CHEBI:57595"/>
    </ligand>
</feature>
<reference evidence="8 9" key="1">
    <citation type="journal article" date="2019" name="Sci. Rep.">
        <title>Nanopore sequencing improves the draft genome of the human pathogenic amoeba Naegleria fowleri.</title>
        <authorList>
            <person name="Liechti N."/>
            <person name="Schurch N."/>
            <person name="Bruggmann R."/>
            <person name="Wittwer M."/>
        </authorList>
    </citation>
    <scope>NUCLEOTIDE SEQUENCE [LARGE SCALE GENOMIC DNA]</scope>
    <source>
        <strain evidence="8 9">ATCC 30894</strain>
    </source>
</reference>
<dbReference type="AlphaFoldDB" id="A0A6A5C434"/>
<dbReference type="Pfam" id="PF03129">
    <property type="entry name" value="HGTP_anticodon"/>
    <property type="match status" value="1"/>
</dbReference>
<dbReference type="InterPro" id="IPR041715">
    <property type="entry name" value="HisRS-like_core"/>
</dbReference>
<comment type="similarity">
    <text evidence="1">Belongs to the class-II aminoacyl-tRNA synthetase family.</text>
</comment>
<protein>
    <recommendedName>
        <fullName evidence="2">histidine--tRNA ligase</fullName>
        <ecNumber evidence="2">6.1.1.21</ecNumber>
    </recommendedName>
    <alternativeName>
        <fullName evidence="4">Histidyl-tRNA synthetase</fullName>
    </alternativeName>
</protein>
<dbReference type="Gene3D" id="3.30.930.10">
    <property type="entry name" value="Bira Bifunctional Protein, Domain 2"/>
    <property type="match status" value="2"/>
</dbReference>
<dbReference type="OrthoDB" id="1906957at2759"/>
<dbReference type="EMBL" id="VFQX01000017">
    <property type="protein sequence ID" value="KAF0980620.1"/>
    <property type="molecule type" value="Genomic_DNA"/>
</dbReference>
<dbReference type="InterPro" id="IPR045864">
    <property type="entry name" value="aa-tRNA-synth_II/BPL/LPL"/>
</dbReference>
<dbReference type="SUPFAM" id="SSF55681">
    <property type="entry name" value="Class II aaRS and biotin synthetases"/>
    <property type="match status" value="1"/>
</dbReference>
<proteinExistence type="inferred from homology"/>
<dbReference type="GO" id="GO:0005737">
    <property type="term" value="C:cytoplasm"/>
    <property type="evidence" value="ECO:0007669"/>
    <property type="project" value="InterPro"/>
</dbReference>
<keyword evidence="9" id="KW-1185">Reference proteome</keyword>
<feature type="binding site" evidence="6">
    <location>
        <begin position="302"/>
        <end position="303"/>
    </location>
    <ligand>
        <name>L-histidine</name>
        <dbReference type="ChEBI" id="CHEBI:57595"/>
    </ligand>
</feature>
<comment type="catalytic activity">
    <reaction evidence="5">
        <text>tRNA(His) + L-histidine + ATP = L-histidyl-tRNA(His) + AMP + diphosphate + H(+)</text>
        <dbReference type="Rhea" id="RHEA:17313"/>
        <dbReference type="Rhea" id="RHEA-COMP:9665"/>
        <dbReference type="Rhea" id="RHEA-COMP:9689"/>
        <dbReference type="ChEBI" id="CHEBI:15378"/>
        <dbReference type="ChEBI" id="CHEBI:30616"/>
        <dbReference type="ChEBI" id="CHEBI:33019"/>
        <dbReference type="ChEBI" id="CHEBI:57595"/>
        <dbReference type="ChEBI" id="CHEBI:78442"/>
        <dbReference type="ChEBI" id="CHEBI:78527"/>
        <dbReference type="ChEBI" id="CHEBI:456215"/>
        <dbReference type="EC" id="6.1.1.21"/>
    </reaction>
</comment>
<comment type="caution">
    <text evidence="8">The sequence shown here is derived from an EMBL/GenBank/DDBJ whole genome shotgun (WGS) entry which is preliminary data.</text>
</comment>
<dbReference type="InterPro" id="IPR006195">
    <property type="entry name" value="aa-tRNA-synth_II"/>
</dbReference>
<evidence type="ECO:0000256" key="2">
    <source>
        <dbReference type="ARBA" id="ARBA00012815"/>
    </source>
</evidence>
<dbReference type="GO" id="GO:0004821">
    <property type="term" value="F:histidine-tRNA ligase activity"/>
    <property type="evidence" value="ECO:0007669"/>
    <property type="project" value="UniProtKB-EC"/>
</dbReference>
<dbReference type="HAMAP" id="MF_00127">
    <property type="entry name" value="His_tRNA_synth"/>
    <property type="match status" value="1"/>
</dbReference>
<dbReference type="GO" id="GO:0005524">
    <property type="term" value="F:ATP binding"/>
    <property type="evidence" value="ECO:0007669"/>
    <property type="project" value="InterPro"/>
</dbReference>
<dbReference type="InterPro" id="IPR036621">
    <property type="entry name" value="Anticodon-bd_dom_sf"/>
</dbReference>
<evidence type="ECO:0000313" key="9">
    <source>
        <dbReference type="Proteomes" id="UP000444721"/>
    </source>
</evidence>
<evidence type="ECO:0000256" key="5">
    <source>
        <dbReference type="ARBA" id="ARBA00047639"/>
    </source>
</evidence>
<feature type="domain" description="Aminoacyl-transfer RNA synthetases class-II family profile" evidence="7">
    <location>
        <begin position="26"/>
        <end position="372"/>
    </location>
</feature>
<evidence type="ECO:0000256" key="3">
    <source>
        <dbReference type="ARBA" id="ARBA00022741"/>
    </source>
</evidence>
<dbReference type="PROSITE" id="PS50862">
    <property type="entry name" value="AA_TRNA_LIGASE_II"/>
    <property type="match status" value="1"/>
</dbReference>
<dbReference type="PANTHER" id="PTHR43707">
    <property type="entry name" value="HISTIDYL-TRNA SYNTHETASE"/>
    <property type="match status" value="1"/>
</dbReference>
<feature type="binding site" evidence="6">
    <location>
        <position position="298"/>
    </location>
    <ligand>
        <name>L-histidine</name>
        <dbReference type="ChEBI" id="CHEBI:57595"/>
    </ligand>
</feature>
<feature type="binding site" evidence="6">
    <location>
        <position position="131"/>
    </location>
    <ligand>
        <name>L-histidine</name>
        <dbReference type="ChEBI" id="CHEBI:57595"/>
    </ligand>
</feature>
<organism evidence="8 9">
    <name type="scientific">Naegleria fowleri</name>
    <name type="common">Brain eating amoeba</name>
    <dbReference type="NCBI Taxonomy" id="5763"/>
    <lineage>
        <taxon>Eukaryota</taxon>
        <taxon>Discoba</taxon>
        <taxon>Heterolobosea</taxon>
        <taxon>Tetramitia</taxon>
        <taxon>Eutetramitia</taxon>
        <taxon>Vahlkampfiidae</taxon>
        <taxon>Naegleria</taxon>
    </lineage>
</organism>
<evidence type="ECO:0000256" key="6">
    <source>
        <dbReference type="PIRSR" id="PIRSR001549-1"/>
    </source>
</evidence>
<dbReference type="RefSeq" id="XP_044565333.1">
    <property type="nucleotide sequence ID" value="XM_044703697.1"/>
</dbReference>
<dbReference type="GeneID" id="68120318"/>
<dbReference type="Gene3D" id="3.40.50.800">
    <property type="entry name" value="Anticodon-binding domain"/>
    <property type="match status" value="1"/>
</dbReference>
<evidence type="ECO:0000256" key="1">
    <source>
        <dbReference type="ARBA" id="ARBA00008226"/>
    </source>
</evidence>
<sequence length="477" mass="54781">MAKVVKGMADFLPSSFSTNCYRKIVRVGEHVCKTFDYQFMQTPIVEERKLFERTLGTDTDIISKEMFLLAARDPSEGNKLCLRPENTASVMRSIIENSLSYKQRIYYYGPMFRYERPQKGRQRQFHQFGVECLGSDHYQSDLESLELAFQFLSGVLDGRTDLFTLEINSIGTLEEREAYQIELLKFIRNNLDLFFREVEKSSSKHPSSQEESTKKVFAFSQDTRDRIDMAIKENNPRRVWRILDSKQDEALIEDAIKNHGMPQLQQFQSEQNRVRFENVLKGLSWLNIPYEINPSLIRGLDYYTHTTFEFKSTNIGAKSTILAGGRYDTLAKQLGSPNTIPAVGWASGIERLTILMEEIEKNKTQPTSQFLPKVFIAVIRGMESTTGVTEDDLARFALNISKQLRSQGFTVNYLEKSNLSKQLKHAQSNKCLLSCIIGDEEFVKQQVLLKNLETGAQQHVSLEHLGNEISTIFSKTF</sequence>
<gene>
    <name evidence="8" type="ORF">FDP41_013103</name>
</gene>
<evidence type="ECO:0000259" key="7">
    <source>
        <dbReference type="PROSITE" id="PS50862"/>
    </source>
</evidence>
<feature type="binding site" evidence="6">
    <location>
        <position position="127"/>
    </location>
    <ligand>
        <name>L-histidine</name>
        <dbReference type="ChEBI" id="CHEBI:57595"/>
    </ligand>
</feature>
<name>A0A6A5C434_NAEFO</name>
<dbReference type="EC" id="6.1.1.21" evidence="2"/>
<dbReference type="PIRSF" id="PIRSF001549">
    <property type="entry name" value="His-tRNA_synth"/>
    <property type="match status" value="1"/>
</dbReference>
<keyword evidence="3" id="KW-0547">Nucleotide-binding</keyword>
<dbReference type="PANTHER" id="PTHR43707:SF1">
    <property type="entry name" value="HISTIDINE--TRNA LIGASE, MITOCHONDRIAL-RELATED"/>
    <property type="match status" value="1"/>
</dbReference>
<dbReference type="InterPro" id="IPR015807">
    <property type="entry name" value="His-tRNA-ligase"/>
</dbReference>
<accession>A0A6A5C434</accession>
<dbReference type="InterPro" id="IPR004154">
    <property type="entry name" value="Anticodon-bd"/>
</dbReference>
<dbReference type="OMA" id="DSQQHRA"/>